<sequence>MLPWGYVFATFFLYMCMGFVYFSKPQEVLVMLLLTIIGTTYWYWLTHSLYLAYWLFMVYVGGLLVLVIYLVLVSSNYYSNKNISWRFMGLLSFIFLVLDYSGSFSARHKVMSATIYTYSFSNISLLLLGLLLLFLFLYLCNMVCLSGRTIRIGSAT</sequence>
<reference evidence="2" key="1">
    <citation type="journal article" date="2016" name="Zookeys">
        <title>Two complete mitochondrial genomes from Praticolella mexicana Perez, 2011 (Polygyridae) and gene order evolution in Helicoidea (Mollusca, Gastropoda).</title>
        <authorList>
            <person name="Minton R.L."/>
            <person name="Cruz M.A."/>
            <person name="Farman M.L."/>
            <person name="Perez K.E."/>
        </authorList>
    </citation>
    <scope>NUCLEOTIDE SEQUENCE</scope>
</reference>
<feature type="transmembrane region" description="Helical" evidence="1">
    <location>
        <begin position="51"/>
        <end position="73"/>
    </location>
</feature>
<proteinExistence type="predicted"/>
<feature type="transmembrane region" description="Helical" evidence="1">
    <location>
        <begin position="29"/>
        <end position="45"/>
    </location>
</feature>
<keyword evidence="1" id="KW-0812">Transmembrane</keyword>
<organism evidence="2">
    <name type="scientific">Polygyra cereolus</name>
    <dbReference type="NCBI Taxonomy" id="339438"/>
    <lineage>
        <taxon>Eukaryota</taxon>
        <taxon>Metazoa</taxon>
        <taxon>Spiralia</taxon>
        <taxon>Lophotrochozoa</taxon>
        <taxon>Mollusca</taxon>
        <taxon>Gastropoda</taxon>
        <taxon>Heterobranchia</taxon>
        <taxon>Euthyneura</taxon>
        <taxon>Panpulmonata</taxon>
        <taxon>Eupulmonata</taxon>
        <taxon>Stylommatophora</taxon>
        <taxon>Helicina</taxon>
        <taxon>Helicoidea</taxon>
        <taxon>Polygyridae</taxon>
        <taxon>Polygyra</taxon>
    </lineage>
</organism>
<geneLocation type="mitochondrion" evidence="2"/>
<keyword evidence="2" id="KW-0496">Mitochondrion</keyword>
<accession>A0A1J0MRP9</accession>
<name>A0A1J0MRP9_9EUPU</name>
<keyword evidence="1" id="KW-0472">Membrane</keyword>
<dbReference type="GeneID" id="30511252"/>
<feature type="transmembrane region" description="Helical" evidence="1">
    <location>
        <begin position="123"/>
        <end position="145"/>
    </location>
</feature>
<dbReference type="RefSeq" id="YP_009326377.1">
    <property type="nucleotide sequence ID" value="NC_032036.1"/>
</dbReference>
<feature type="transmembrane region" description="Helical" evidence="1">
    <location>
        <begin position="85"/>
        <end position="103"/>
    </location>
</feature>
<gene>
    <name evidence="2" type="primary">ND6</name>
</gene>
<feature type="transmembrane region" description="Helical" evidence="1">
    <location>
        <begin position="6"/>
        <end position="22"/>
    </location>
</feature>
<evidence type="ECO:0000313" key="2">
    <source>
        <dbReference type="EMBL" id="APD28052.1"/>
    </source>
</evidence>
<dbReference type="CTD" id="4541"/>
<dbReference type="AlphaFoldDB" id="A0A1J0MRP9"/>
<protein>
    <submittedName>
        <fullName evidence="2">NADH dehydrogenase subunit 6</fullName>
    </submittedName>
</protein>
<dbReference type="EMBL" id="KX278421">
    <property type="protein sequence ID" value="APD28052.1"/>
    <property type="molecule type" value="Genomic_DNA"/>
</dbReference>
<keyword evidence="1" id="KW-1133">Transmembrane helix</keyword>
<evidence type="ECO:0000256" key="1">
    <source>
        <dbReference type="SAM" id="Phobius"/>
    </source>
</evidence>